<proteinExistence type="predicted"/>
<dbReference type="GO" id="GO:0003676">
    <property type="term" value="F:nucleic acid binding"/>
    <property type="evidence" value="ECO:0007669"/>
    <property type="project" value="InterPro"/>
</dbReference>
<dbReference type="AlphaFoldDB" id="A0A1S4C640"/>
<protein>
    <recommendedName>
        <fullName evidence="1">Tf2-1-like SH3-like domain-containing protein</fullName>
    </recommendedName>
</protein>
<dbReference type="PANTHER" id="PTHR46148:SF52">
    <property type="entry name" value="OS04G0603800 PROTEIN"/>
    <property type="match status" value="1"/>
</dbReference>
<dbReference type="KEGG" id="nta:107815506"/>
<organism evidence="2">
    <name type="scientific">Nicotiana tabacum</name>
    <name type="common">Common tobacco</name>
    <dbReference type="NCBI Taxonomy" id="4097"/>
    <lineage>
        <taxon>Eukaryota</taxon>
        <taxon>Viridiplantae</taxon>
        <taxon>Streptophyta</taxon>
        <taxon>Embryophyta</taxon>
        <taxon>Tracheophyta</taxon>
        <taxon>Spermatophyta</taxon>
        <taxon>Magnoliopsida</taxon>
        <taxon>eudicotyledons</taxon>
        <taxon>Gunneridae</taxon>
        <taxon>Pentapetalae</taxon>
        <taxon>asterids</taxon>
        <taxon>lamiids</taxon>
        <taxon>Solanales</taxon>
        <taxon>Solanaceae</taxon>
        <taxon>Nicotianoideae</taxon>
        <taxon>Nicotianeae</taxon>
        <taxon>Nicotiana</taxon>
    </lineage>
</organism>
<evidence type="ECO:0000313" key="2">
    <source>
        <dbReference type="RefSeq" id="XP_016496573.1"/>
    </source>
</evidence>
<sequence>MVFENPKQWAKWLHLAEWWYNTNYYTSLKTTPFEALYGYPPTQLPLGSLPHSGHNPAGVNLAQRQHMLQILKDNLTQAQSRMKFCADKLRSERTLAVGDLVYLKLQPYRQSSVDVRKNVKLSARYYSPYKILQKIGTMAYLLELPSGSQLHLVFHVSQLKKRIGPAVTSQPQSPTCDDEGRVLIQPIAILKRRMVKIDNGVQVKVLIQWANLSREKAS</sequence>
<dbReference type="PaxDb" id="4097-A0A1S4C640"/>
<gene>
    <name evidence="2" type="primary">LOC107815506</name>
</gene>
<dbReference type="STRING" id="4097.A0A1S4C640"/>
<dbReference type="Gene3D" id="3.30.420.10">
    <property type="entry name" value="Ribonuclease H-like superfamily/Ribonuclease H"/>
    <property type="match status" value="1"/>
</dbReference>
<dbReference type="OrthoDB" id="1303160at2759"/>
<dbReference type="RefSeq" id="XP_016496573.1">
    <property type="nucleotide sequence ID" value="XM_016641087.1"/>
</dbReference>
<evidence type="ECO:0000259" key="1">
    <source>
        <dbReference type="Pfam" id="PF24626"/>
    </source>
</evidence>
<dbReference type="OMA" id="CEDNENL"/>
<dbReference type="InterPro" id="IPR056924">
    <property type="entry name" value="SH3_Tf2-1"/>
</dbReference>
<name>A0A1S4C640_TOBAC</name>
<feature type="domain" description="Tf2-1-like SH3-like" evidence="1">
    <location>
        <begin position="98"/>
        <end position="161"/>
    </location>
</feature>
<dbReference type="Pfam" id="PF24626">
    <property type="entry name" value="SH3_Tf2-1"/>
    <property type="match status" value="1"/>
</dbReference>
<accession>A0A1S4C640</accession>
<reference evidence="2" key="1">
    <citation type="submission" date="2025-08" db="UniProtKB">
        <authorList>
            <consortium name="RefSeq"/>
        </authorList>
    </citation>
    <scope>IDENTIFICATION</scope>
</reference>
<dbReference type="InterPro" id="IPR036397">
    <property type="entry name" value="RNaseH_sf"/>
</dbReference>
<dbReference type="PANTHER" id="PTHR46148">
    <property type="entry name" value="CHROMO DOMAIN-CONTAINING PROTEIN"/>
    <property type="match status" value="1"/>
</dbReference>